<protein>
    <submittedName>
        <fullName evidence="3">Phospholipase D/Transphosphatidylase</fullName>
    </submittedName>
</protein>
<dbReference type="GO" id="GO:0030572">
    <property type="term" value="F:phosphatidyltransferase activity"/>
    <property type="evidence" value="ECO:0007669"/>
    <property type="project" value="UniProtKB-ARBA"/>
</dbReference>
<dbReference type="InterPro" id="IPR025202">
    <property type="entry name" value="PLD-like_dom"/>
</dbReference>
<accession>A0A6S6MAA2</accession>
<dbReference type="PANTHER" id="PTHR21248">
    <property type="entry name" value="CARDIOLIPIN SYNTHASE"/>
    <property type="match status" value="1"/>
</dbReference>
<sequence>MRKALHTGSAWVLSALLFAAHPVTAAPLEPEGVKAALLADAAYDGALIKRVREAKRRIICAFYLFKLGERRGNLPKALATELVEARRRGVEVTVILEGGKPVGRENLAAARALARGGVRVVIPDGRRVTHVKAVVVDGRYVMIGSHNLSHAALAGNRELSLLVDSPELAVQTVKYLEQIR</sequence>
<dbReference type="SUPFAM" id="SSF56024">
    <property type="entry name" value="Phospholipase D/nuclease"/>
    <property type="match status" value="1"/>
</dbReference>
<evidence type="ECO:0000313" key="4">
    <source>
        <dbReference type="Proteomes" id="UP000515472"/>
    </source>
</evidence>
<dbReference type="Pfam" id="PF13091">
    <property type="entry name" value="PLDc_2"/>
    <property type="match status" value="1"/>
</dbReference>
<dbReference type="EMBL" id="AP023213">
    <property type="protein sequence ID" value="BCG48674.1"/>
    <property type="molecule type" value="Genomic_DNA"/>
</dbReference>
<dbReference type="Proteomes" id="UP000515472">
    <property type="component" value="Chromosome"/>
</dbReference>
<gene>
    <name evidence="3" type="ORF">GEOBRER4_n3568</name>
</gene>
<proteinExistence type="predicted"/>
<name>A0A6S6MAA2_9BACT</name>
<dbReference type="RefSeq" id="WP_185243327.1">
    <property type="nucleotide sequence ID" value="NZ_AP023213.1"/>
</dbReference>
<evidence type="ECO:0000259" key="2">
    <source>
        <dbReference type="PROSITE" id="PS50035"/>
    </source>
</evidence>
<dbReference type="AlphaFoldDB" id="A0A6S6MAA2"/>
<feature type="chain" id="PRO_5027552728" evidence="1">
    <location>
        <begin position="26"/>
        <end position="180"/>
    </location>
</feature>
<dbReference type="PROSITE" id="PS50035">
    <property type="entry name" value="PLD"/>
    <property type="match status" value="1"/>
</dbReference>
<dbReference type="KEGG" id="gbn:GEOBRER4_34240"/>
<dbReference type="GO" id="GO:0032049">
    <property type="term" value="P:cardiolipin biosynthetic process"/>
    <property type="evidence" value="ECO:0007669"/>
    <property type="project" value="UniProtKB-ARBA"/>
</dbReference>
<reference evidence="3 4" key="1">
    <citation type="submission" date="2020-06" db="EMBL/GenBank/DDBJ databases">
        <title>Interaction of electrochemicaly active bacteria, Geobacter bremensis R4 on different carbon anode.</title>
        <authorList>
            <person name="Meng L."/>
            <person name="Yoshida N."/>
        </authorList>
    </citation>
    <scope>NUCLEOTIDE SEQUENCE [LARGE SCALE GENOMIC DNA]</scope>
    <source>
        <strain evidence="3 4">R4</strain>
    </source>
</reference>
<dbReference type="PANTHER" id="PTHR21248:SF22">
    <property type="entry name" value="PHOSPHOLIPASE D"/>
    <property type="match status" value="1"/>
</dbReference>
<evidence type="ECO:0000313" key="3">
    <source>
        <dbReference type="EMBL" id="BCG48674.1"/>
    </source>
</evidence>
<dbReference type="Gene3D" id="3.30.870.10">
    <property type="entry name" value="Endonuclease Chain A"/>
    <property type="match status" value="1"/>
</dbReference>
<dbReference type="InterPro" id="IPR001736">
    <property type="entry name" value="PLipase_D/transphosphatidylase"/>
</dbReference>
<keyword evidence="1" id="KW-0732">Signal</keyword>
<feature type="domain" description="PLD phosphodiesterase" evidence="2">
    <location>
        <begin position="125"/>
        <end position="152"/>
    </location>
</feature>
<keyword evidence="4" id="KW-1185">Reference proteome</keyword>
<evidence type="ECO:0000256" key="1">
    <source>
        <dbReference type="SAM" id="SignalP"/>
    </source>
</evidence>
<organism evidence="3 4">
    <name type="scientific">Citrifermentans bremense</name>
    <dbReference type="NCBI Taxonomy" id="60035"/>
    <lineage>
        <taxon>Bacteria</taxon>
        <taxon>Pseudomonadati</taxon>
        <taxon>Thermodesulfobacteriota</taxon>
        <taxon>Desulfuromonadia</taxon>
        <taxon>Geobacterales</taxon>
        <taxon>Geobacteraceae</taxon>
        <taxon>Citrifermentans</taxon>
    </lineage>
</organism>
<feature type="signal peptide" evidence="1">
    <location>
        <begin position="1"/>
        <end position="25"/>
    </location>
</feature>